<accession>A0A9W9YSU7</accession>
<proteinExistence type="predicted"/>
<dbReference type="AlphaFoldDB" id="A0A9W9YSU7"/>
<sequence>MIDISSEMLSSVVPFWEAGFISVLNEETALMSSPDLNYLSLLITVGQKYHFRSNFNERRRRRDIEVVEYHIADLGRDLCLSHGVKEEFVVVWGKALVDGPGVHILDALSGDTHHTLPNSKTWLTADLSVTRSVLSTTEGSMFFVCSTSSRAIC</sequence>
<dbReference type="EMBL" id="MU827302">
    <property type="protein sequence ID" value="KAJ7365605.1"/>
    <property type="molecule type" value="Genomic_DNA"/>
</dbReference>
<evidence type="ECO:0000313" key="2">
    <source>
        <dbReference type="Proteomes" id="UP001163046"/>
    </source>
</evidence>
<evidence type="ECO:0000313" key="1">
    <source>
        <dbReference type="EMBL" id="KAJ7365605.1"/>
    </source>
</evidence>
<protein>
    <submittedName>
        <fullName evidence="1">Uncharacterized protein</fullName>
    </submittedName>
</protein>
<gene>
    <name evidence="1" type="ORF">OS493_002310</name>
</gene>
<organism evidence="1 2">
    <name type="scientific">Desmophyllum pertusum</name>
    <dbReference type="NCBI Taxonomy" id="174260"/>
    <lineage>
        <taxon>Eukaryota</taxon>
        <taxon>Metazoa</taxon>
        <taxon>Cnidaria</taxon>
        <taxon>Anthozoa</taxon>
        <taxon>Hexacorallia</taxon>
        <taxon>Scleractinia</taxon>
        <taxon>Caryophylliina</taxon>
        <taxon>Caryophylliidae</taxon>
        <taxon>Desmophyllum</taxon>
    </lineage>
</organism>
<name>A0A9W9YSU7_9CNID</name>
<dbReference type="Proteomes" id="UP001163046">
    <property type="component" value="Unassembled WGS sequence"/>
</dbReference>
<comment type="caution">
    <text evidence="1">The sequence shown here is derived from an EMBL/GenBank/DDBJ whole genome shotgun (WGS) entry which is preliminary data.</text>
</comment>
<reference evidence="1" key="1">
    <citation type="submission" date="2023-01" db="EMBL/GenBank/DDBJ databases">
        <title>Genome assembly of the deep-sea coral Lophelia pertusa.</title>
        <authorList>
            <person name="Herrera S."/>
            <person name="Cordes E."/>
        </authorList>
    </citation>
    <scope>NUCLEOTIDE SEQUENCE</scope>
    <source>
        <strain evidence="1">USNM1676648</strain>
        <tissue evidence="1">Polyp</tissue>
    </source>
</reference>
<keyword evidence="2" id="KW-1185">Reference proteome</keyword>